<evidence type="ECO:0000313" key="1">
    <source>
        <dbReference type="EMBL" id="PDZ94045.1"/>
    </source>
</evidence>
<dbReference type="Proteomes" id="UP000219922">
    <property type="component" value="Unassembled WGS sequence"/>
</dbReference>
<comment type="caution">
    <text evidence="1">The sequence shown here is derived from an EMBL/GenBank/DDBJ whole genome shotgun (WGS) entry which is preliminary data.</text>
</comment>
<sequence>MNIGVFMEEKNKFYLYTFYNFVEKLPLESLGNAMVSLENEGYYTITEIKNRKINPLDFFIIRENKILENPFELSTLRMASLFGEATREFELVDNIVYKDPEFKEFSEELIKKGFYRADNINFKRAMMRDKFERRNKKSI</sequence>
<name>A0A9X6SRV3_BACCE</name>
<dbReference type="EMBL" id="NVMX01000279">
    <property type="protein sequence ID" value="PDZ94045.1"/>
    <property type="molecule type" value="Genomic_DNA"/>
</dbReference>
<accession>A0A9X6SRV3</accession>
<dbReference type="AlphaFoldDB" id="A0A9X6SRV3"/>
<dbReference type="RefSeq" id="WP_098007352.1">
    <property type="nucleotide sequence ID" value="NZ_NUJB01000041.1"/>
</dbReference>
<reference evidence="1 2" key="1">
    <citation type="submission" date="2017-09" db="EMBL/GenBank/DDBJ databases">
        <title>Large-scale bioinformatics analysis of Bacillus genomes uncovers conserved roles of natural products in bacterial physiology.</title>
        <authorList>
            <consortium name="Agbiome Team Llc"/>
            <person name="Bleich R.M."/>
            <person name="Grubbs K.J."/>
            <person name="Santa Maria K.C."/>
            <person name="Allen S.E."/>
            <person name="Farag S."/>
            <person name="Shank E.A."/>
            <person name="Bowers A."/>
        </authorList>
    </citation>
    <scope>NUCLEOTIDE SEQUENCE [LARGE SCALE GENOMIC DNA]</scope>
    <source>
        <strain evidence="1 2">AFS092789</strain>
    </source>
</reference>
<protein>
    <submittedName>
        <fullName evidence="1">Uncharacterized protein</fullName>
    </submittedName>
</protein>
<evidence type="ECO:0000313" key="2">
    <source>
        <dbReference type="Proteomes" id="UP000219922"/>
    </source>
</evidence>
<gene>
    <name evidence="1" type="ORF">CON36_35915</name>
</gene>
<proteinExistence type="predicted"/>
<organism evidence="1 2">
    <name type="scientific">Bacillus cereus</name>
    <dbReference type="NCBI Taxonomy" id="1396"/>
    <lineage>
        <taxon>Bacteria</taxon>
        <taxon>Bacillati</taxon>
        <taxon>Bacillota</taxon>
        <taxon>Bacilli</taxon>
        <taxon>Bacillales</taxon>
        <taxon>Bacillaceae</taxon>
        <taxon>Bacillus</taxon>
        <taxon>Bacillus cereus group</taxon>
    </lineage>
</organism>